<dbReference type="NCBIfam" id="TIGR02713">
    <property type="entry name" value="allophanate_hyd"/>
    <property type="match status" value="1"/>
</dbReference>
<dbReference type="RefSeq" id="WP_110189372.1">
    <property type="nucleotide sequence ID" value="NZ_CP177354.1"/>
</dbReference>
<dbReference type="Proteomes" id="UP000248090">
    <property type="component" value="Unassembled WGS sequence"/>
</dbReference>
<dbReference type="SUPFAM" id="SSF75304">
    <property type="entry name" value="Amidase signature (AS) enzymes"/>
    <property type="match status" value="1"/>
</dbReference>
<dbReference type="InterPro" id="IPR000120">
    <property type="entry name" value="Amidase"/>
</dbReference>
<dbReference type="Gene3D" id="3.90.1300.10">
    <property type="entry name" value="Amidase signature (AS) domain"/>
    <property type="match status" value="1"/>
</dbReference>
<accession>A0ABX5LVF5</accession>
<dbReference type="Pfam" id="PF01425">
    <property type="entry name" value="Amidase"/>
    <property type="match status" value="1"/>
</dbReference>
<dbReference type="EMBL" id="LAPT01000119">
    <property type="protein sequence ID" value="PXF29256.1"/>
    <property type="molecule type" value="Genomic_DNA"/>
</dbReference>
<evidence type="ECO:0000313" key="3">
    <source>
        <dbReference type="EMBL" id="PXF29256.1"/>
    </source>
</evidence>
<dbReference type="Pfam" id="PF21986">
    <property type="entry name" value="AH_C"/>
    <property type="match status" value="1"/>
</dbReference>
<gene>
    <name evidence="3" type="ORF">WH50_21805</name>
</gene>
<keyword evidence="3" id="KW-0378">Hydrolase</keyword>
<comment type="caution">
    <text evidence="3">The sequence shown here is derived from an EMBL/GenBank/DDBJ whole genome shotgun (WGS) entry which is preliminary data.</text>
</comment>
<feature type="domain" description="Amidase" evidence="1">
    <location>
        <begin position="42"/>
        <end position="439"/>
    </location>
</feature>
<dbReference type="InterPro" id="IPR014085">
    <property type="entry name" value="Allophanate_hydrolase"/>
</dbReference>
<dbReference type="InterPro" id="IPR036928">
    <property type="entry name" value="AS_sf"/>
</dbReference>
<feature type="domain" description="Allophanate hydrolase C-terminal" evidence="2">
    <location>
        <begin position="476"/>
        <end position="600"/>
    </location>
</feature>
<protein>
    <submittedName>
        <fullName evidence="3">Allophanate hydrolase</fullName>
    </submittedName>
</protein>
<proteinExistence type="predicted"/>
<evidence type="ECO:0000259" key="2">
    <source>
        <dbReference type="Pfam" id="PF21986"/>
    </source>
</evidence>
<organism evidence="3 4">
    <name type="scientific">Pokkaliibacter plantistimulans</name>
    <dbReference type="NCBI Taxonomy" id="1635171"/>
    <lineage>
        <taxon>Bacteria</taxon>
        <taxon>Pseudomonadati</taxon>
        <taxon>Pseudomonadota</taxon>
        <taxon>Gammaproteobacteria</taxon>
        <taxon>Oceanospirillales</taxon>
        <taxon>Balneatrichaceae</taxon>
        <taxon>Pokkaliibacter</taxon>
    </lineage>
</organism>
<keyword evidence="4" id="KW-1185">Reference proteome</keyword>
<dbReference type="InterPro" id="IPR053844">
    <property type="entry name" value="AH_C"/>
</dbReference>
<sequence length="604" mass="64560">MHIDLGWTIQEWQDAYRSAALTPRDALPALLAQYPADDPAWISVVTPAQLQKQLDELDALLASVAGDLSQLPLYGVPFAAKDNIDFAGIATTAACPEFAFLPAQDAFVITQLRKAGAVLMGKTNLDQFATGLVGTRSPYGEVPNSFKPEYVSGGSSSGSASVVARGLVTFSLGTDTAGSGRVPAGFNNLVGLKPTRGALSNSGLVPACKSIDCITVFAYSVDDAASVLQVAEAFDRRDPYSRQADVSAPRSLPAQPVFGIPASIPWFDDQQAAAAFASARQQLTAMGVTLKEIDFTPLFEMAALLYEGPWVAERMAAVEAFHRQHADAINPVVRAIIEKAANFTAVDTFKAEYRRMALLRIANDIIGSVDALCVPTSPTIYTREQMKQEPILFNSHYGTFTNFVNFADWCALALPGPLRADGLPAGITLIAPTWQDFALVEFGRRWQAFAPWTRGATGKALPAPAALSHDTPAGWIRVAVVGAHLSGMPLNTQLIERHALLAEQTTTSADYRLFALPDSTPPKPGLLKVAAGEGAPIRVELWDMPLTAFGSFVGLIPPPLGIGNLTLADGRTVKGFICEPWALQGARDITEFGGWRAYIASLKS</sequence>
<reference evidence="3 4" key="1">
    <citation type="submission" date="2015-03" db="EMBL/GenBank/DDBJ databases">
        <authorList>
            <person name="Krishnan R."/>
            <person name="Midha S."/>
            <person name="Patil P.B."/>
            <person name="Rameshkumar N."/>
        </authorList>
    </citation>
    <scope>NUCLEOTIDE SEQUENCE [LARGE SCALE GENOMIC DNA]</scope>
    <source>
        <strain evidence="3 4">L1E11</strain>
    </source>
</reference>
<evidence type="ECO:0000259" key="1">
    <source>
        <dbReference type="Pfam" id="PF01425"/>
    </source>
</evidence>
<dbReference type="PANTHER" id="PTHR11895">
    <property type="entry name" value="TRANSAMIDASE"/>
    <property type="match status" value="1"/>
</dbReference>
<dbReference type="Gene3D" id="1.20.58.1700">
    <property type="match status" value="1"/>
</dbReference>
<name>A0ABX5LVF5_9GAMM</name>
<dbReference type="GO" id="GO:0016787">
    <property type="term" value="F:hydrolase activity"/>
    <property type="evidence" value="ECO:0007669"/>
    <property type="project" value="UniProtKB-KW"/>
</dbReference>
<dbReference type="Gene3D" id="3.10.490.10">
    <property type="entry name" value="Gamma-glutamyl cyclotransferase-like"/>
    <property type="match status" value="1"/>
</dbReference>
<dbReference type="PANTHER" id="PTHR11895:SF169">
    <property type="entry name" value="GLUTAMYL-TRNA(GLN) AMIDOTRANSFERASE"/>
    <property type="match status" value="1"/>
</dbReference>
<dbReference type="InterPro" id="IPR023631">
    <property type="entry name" value="Amidase_dom"/>
</dbReference>
<evidence type="ECO:0000313" key="4">
    <source>
        <dbReference type="Proteomes" id="UP000248090"/>
    </source>
</evidence>
<dbReference type="NCBIfam" id="NF006043">
    <property type="entry name" value="PRK08186.1"/>
    <property type="match status" value="1"/>
</dbReference>